<evidence type="ECO:0000259" key="1">
    <source>
        <dbReference type="Pfam" id="PF07250"/>
    </source>
</evidence>
<dbReference type="PANTHER" id="PTHR32208">
    <property type="entry name" value="SECRETED PROTEIN-RELATED"/>
    <property type="match status" value="1"/>
</dbReference>
<dbReference type="AlphaFoldDB" id="A0AAQ3K4C7"/>
<dbReference type="InterPro" id="IPR037293">
    <property type="entry name" value="Gal_Oxidase_central_sf"/>
</dbReference>
<protein>
    <submittedName>
        <fullName evidence="2">Aldehyde oxidase GLOX-like</fullName>
    </submittedName>
</protein>
<dbReference type="Gene3D" id="2.130.10.80">
    <property type="entry name" value="Galactose oxidase/kelch, beta-propeller"/>
    <property type="match status" value="1"/>
</dbReference>
<dbReference type="EMBL" id="CP136892">
    <property type="protein sequence ID" value="WOL01707.1"/>
    <property type="molecule type" value="Genomic_DNA"/>
</dbReference>
<reference evidence="2 3" key="1">
    <citation type="submission" date="2023-10" db="EMBL/GenBank/DDBJ databases">
        <title>Chromosome-scale genome assembly provides insights into flower coloration mechanisms of Canna indica.</title>
        <authorList>
            <person name="Li C."/>
        </authorList>
    </citation>
    <scope>NUCLEOTIDE SEQUENCE [LARGE SCALE GENOMIC DNA]</scope>
    <source>
        <tissue evidence="2">Flower</tissue>
    </source>
</reference>
<feature type="domain" description="Glyoxal oxidase N-terminal" evidence="1">
    <location>
        <begin position="28"/>
        <end position="192"/>
    </location>
</feature>
<organism evidence="2 3">
    <name type="scientific">Canna indica</name>
    <name type="common">Indian-shot</name>
    <dbReference type="NCBI Taxonomy" id="4628"/>
    <lineage>
        <taxon>Eukaryota</taxon>
        <taxon>Viridiplantae</taxon>
        <taxon>Streptophyta</taxon>
        <taxon>Embryophyta</taxon>
        <taxon>Tracheophyta</taxon>
        <taxon>Spermatophyta</taxon>
        <taxon>Magnoliopsida</taxon>
        <taxon>Liliopsida</taxon>
        <taxon>Zingiberales</taxon>
        <taxon>Cannaceae</taxon>
        <taxon>Canna</taxon>
    </lineage>
</organism>
<evidence type="ECO:0000313" key="2">
    <source>
        <dbReference type="EMBL" id="WOL01707.1"/>
    </source>
</evidence>
<keyword evidence="3" id="KW-1185">Reference proteome</keyword>
<proteinExistence type="predicted"/>
<dbReference type="PANTHER" id="PTHR32208:SF62">
    <property type="entry name" value="OXIDASE, PUTATIVE, EXPRESSED-RELATED"/>
    <property type="match status" value="1"/>
</dbReference>
<dbReference type="Pfam" id="PF07250">
    <property type="entry name" value="Glyoxal_oxid_N"/>
    <property type="match status" value="1"/>
</dbReference>
<evidence type="ECO:0000313" key="3">
    <source>
        <dbReference type="Proteomes" id="UP001327560"/>
    </source>
</evidence>
<dbReference type="Proteomes" id="UP001327560">
    <property type="component" value="Chromosome 3"/>
</dbReference>
<gene>
    <name evidence="2" type="ORF">Cni_G10424</name>
</gene>
<dbReference type="InterPro" id="IPR009880">
    <property type="entry name" value="Glyoxal_oxidase_N"/>
</dbReference>
<accession>A0AAQ3K4C7</accession>
<name>A0AAQ3K4C7_9LILI</name>
<sequence length="204" mass="23320">MEMNNVRQASLNLQGINAALFQANVSDSWNDGARVVRTFSPYDDGTCDWVESQDLALVVPHWYASDNILLDGRVIVVGDRRQFNYEFVPKSSPFDATTFALPTLIQQTKDSIENNLYPFFHCNLFIFANNRTILLDYARNVVVRTYPTMPSGDPRNYRTFDLSVLLPLKPSSVESEVSICGGTSAGFSARQTRHRRGRWRRCRW</sequence>